<dbReference type="AlphaFoldDB" id="A0A1S8YL63"/>
<dbReference type="RefSeq" id="WP_078003029.1">
    <property type="nucleotide sequence ID" value="NZ_MRUL01000007.1"/>
</dbReference>
<comment type="caution">
    <text evidence="1">The sequence shown here is derived from an EMBL/GenBank/DDBJ whole genome shotgun (WGS) entry which is preliminary data.</text>
</comment>
<keyword evidence="2" id="KW-1185">Reference proteome</keyword>
<protein>
    <submittedName>
        <fullName evidence="1">Uncharacterized protein</fullName>
    </submittedName>
</protein>
<proteinExistence type="predicted"/>
<dbReference type="OrthoDB" id="8263000at2"/>
<organism evidence="1 2">
    <name type="scientific">Izhakiella australiensis</name>
    <dbReference type="NCBI Taxonomy" id="1926881"/>
    <lineage>
        <taxon>Bacteria</taxon>
        <taxon>Pseudomonadati</taxon>
        <taxon>Pseudomonadota</taxon>
        <taxon>Gammaproteobacteria</taxon>
        <taxon>Enterobacterales</taxon>
        <taxon>Erwiniaceae</taxon>
        <taxon>Izhakiella</taxon>
    </lineage>
</organism>
<evidence type="ECO:0000313" key="1">
    <source>
        <dbReference type="EMBL" id="OON39839.1"/>
    </source>
</evidence>
<gene>
    <name evidence="1" type="ORF">BTJ39_12475</name>
</gene>
<reference evidence="1 2" key="1">
    <citation type="submission" date="2016-12" db="EMBL/GenBank/DDBJ databases">
        <title>Izhakiella australiana sp. nov. of genus Izhakiella isolated from Australian desert.</title>
        <authorList>
            <person name="Ji M."/>
        </authorList>
    </citation>
    <scope>NUCLEOTIDE SEQUENCE [LARGE SCALE GENOMIC DNA]</scope>
    <source>
        <strain evidence="1 2">D4N98</strain>
    </source>
</reference>
<dbReference type="Proteomes" id="UP000190667">
    <property type="component" value="Unassembled WGS sequence"/>
</dbReference>
<name>A0A1S8YL63_9GAMM</name>
<evidence type="ECO:0000313" key="2">
    <source>
        <dbReference type="Proteomes" id="UP000190667"/>
    </source>
</evidence>
<dbReference type="EMBL" id="MRUL01000007">
    <property type="protein sequence ID" value="OON39839.1"/>
    <property type="molecule type" value="Genomic_DNA"/>
</dbReference>
<sequence>MSRIGRGNCRLIDKPDLAQLPFYLIEHRQLLPKIPDTTFNNEHTPTAFAVDAALVALTQPGTTGKVARGQLIDLVIIDGKSRLYVRRLLIIATKGDTLVFSTDNSQQLLHNLDRLQSAWAGGNLRWCNSNVWLQDMTYRLDYAASSLQPSDKGQRLLASSIQSPYPAMVAVNDVIVLRPAALKLSMPRSGDKQSEAEDTEWQLKATVKAIDPLAGTLLIEKLPDITASFPAEENSYLYQWAFSDPTYATTDRFSFMLSVVMNRRLLTNQNTQSDKLAAWIQEAIMAELPAHLSLITHWLDEPSFRSFGTTYQRWQNNGTPLGDDAFTILHMLSLGRLPVNQLDIGLMRIATEAQRTAATGGDGSRWNSNVILENQLFYVPQNVSVTP</sequence>
<dbReference type="STRING" id="1926881.BTJ39_12475"/>
<accession>A0A1S8YL63</accession>